<dbReference type="InterPro" id="IPR050514">
    <property type="entry name" value="WAP_four-disulfide_core"/>
</dbReference>
<dbReference type="PaxDb" id="30732-ENSOMEP00000002887"/>
<evidence type="ECO:0000313" key="4">
    <source>
        <dbReference type="Proteomes" id="UP000261560"/>
    </source>
</evidence>
<dbReference type="STRING" id="30732.ENSOMEP00000002887"/>
<evidence type="ECO:0000259" key="2">
    <source>
        <dbReference type="PROSITE" id="PS51390"/>
    </source>
</evidence>
<reference evidence="3" key="2">
    <citation type="submission" date="2025-09" db="UniProtKB">
        <authorList>
            <consortium name="Ensembl"/>
        </authorList>
    </citation>
    <scope>IDENTIFICATION</scope>
</reference>
<dbReference type="PANTHER" id="PTHR19441">
    <property type="entry name" value="WHEY ACDIC PROTEIN WAP"/>
    <property type="match status" value="1"/>
</dbReference>
<keyword evidence="1" id="KW-0472">Membrane</keyword>
<feature type="transmembrane region" description="Helical" evidence="1">
    <location>
        <begin position="63"/>
        <end position="82"/>
    </location>
</feature>
<feature type="domain" description="WAP" evidence="2">
    <location>
        <begin position="129"/>
        <end position="176"/>
    </location>
</feature>
<accession>A0A3B3BCF2</accession>
<dbReference type="PROSITE" id="PS51390">
    <property type="entry name" value="WAP"/>
    <property type="match status" value="3"/>
</dbReference>
<dbReference type="PRINTS" id="PR00003">
    <property type="entry name" value="4DISULPHCORE"/>
</dbReference>
<keyword evidence="1" id="KW-1133">Transmembrane helix</keyword>
<dbReference type="GO" id="GO:0019731">
    <property type="term" value="P:antibacterial humoral response"/>
    <property type="evidence" value="ECO:0007669"/>
    <property type="project" value="TreeGrafter"/>
</dbReference>
<dbReference type="Pfam" id="PF00095">
    <property type="entry name" value="WAP"/>
    <property type="match status" value="3"/>
</dbReference>
<dbReference type="GO" id="GO:0005615">
    <property type="term" value="C:extracellular space"/>
    <property type="evidence" value="ECO:0007669"/>
    <property type="project" value="TreeGrafter"/>
</dbReference>
<keyword evidence="4" id="KW-1185">Reference proteome</keyword>
<evidence type="ECO:0000256" key="1">
    <source>
        <dbReference type="SAM" id="Phobius"/>
    </source>
</evidence>
<reference evidence="3" key="1">
    <citation type="submission" date="2025-08" db="UniProtKB">
        <authorList>
            <consortium name="Ensembl"/>
        </authorList>
    </citation>
    <scope>IDENTIFICATION</scope>
</reference>
<dbReference type="GO" id="GO:0045087">
    <property type="term" value="P:innate immune response"/>
    <property type="evidence" value="ECO:0007669"/>
    <property type="project" value="TreeGrafter"/>
</dbReference>
<sequence length="221" mass="24131">MCSFYRRLLSHLKEFSVTQQAQGPCALTPSRKTDCKRGYLLKLELRRSLCLPPMNMATHWSSMGALFFLLSVIGYSSALFYPKTAVNLKPGRCPRHLYGFPSRFHCNCDEDCIDDHKCCEYSCGLVCVPPAIVRLECPDTHGSVGACVDECVCDNDCDSGKKCCSNGCGHVCTTPITVKPGFCTPSINCLGATSCTEDGNCDGDKKCCHSLGCGMVCKEPY</sequence>
<feature type="domain" description="WAP" evidence="2">
    <location>
        <begin position="177"/>
        <end position="221"/>
    </location>
</feature>
<dbReference type="Proteomes" id="UP000261560">
    <property type="component" value="Unplaced"/>
</dbReference>
<proteinExistence type="predicted"/>
<dbReference type="SMART" id="SM00217">
    <property type="entry name" value="WAP"/>
    <property type="match status" value="3"/>
</dbReference>
<feature type="domain" description="WAP" evidence="2">
    <location>
        <begin position="86"/>
        <end position="128"/>
    </location>
</feature>
<dbReference type="InterPro" id="IPR036645">
    <property type="entry name" value="Elafin-like_sf"/>
</dbReference>
<dbReference type="GO" id="GO:0004867">
    <property type="term" value="F:serine-type endopeptidase inhibitor activity"/>
    <property type="evidence" value="ECO:0007669"/>
    <property type="project" value="TreeGrafter"/>
</dbReference>
<keyword evidence="1" id="KW-0812">Transmembrane</keyword>
<dbReference type="AlphaFoldDB" id="A0A3B3BCF2"/>
<dbReference type="Ensembl" id="ENSOMET00000011751.1">
    <property type="protein sequence ID" value="ENSOMEP00000002887.1"/>
    <property type="gene ID" value="ENSOMEG00000003819.1"/>
</dbReference>
<dbReference type="PANTHER" id="PTHR19441:SF95">
    <property type="entry name" value="PERLWAPIN ISOFORM X1"/>
    <property type="match status" value="1"/>
</dbReference>
<dbReference type="InterPro" id="IPR008197">
    <property type="entry name" value="WAP_dom"/>
</dbReference>
<protein>
    <submittedName>
        <fullName evidence="3">WAP four-disulfide core domain 2</fullName>
    </submittedName>
</protein>
<dbReference type="Gene3D" id="4.10.75.10">
    <property type="entry name" value="Elafin-like"/>
    <property type="match status" value="3"/>
</dbReference>
<dbReference type="SUPFAM" id="SSF57256">
    <property type="entry name" value="Elafin-like"/>
    <property type="match status" value="3"/>
</dbReference>
<evidence type="ECO:0000313" key="3">
    <source>
        <dbReference type="Ensembl" id="ENSOMEP00000002887.1"/>
    </source>
</evidence>
<organism evidence="3 4">
    <name type="scientific">Oryzias melastigma</name>
    <name type="common">Marine medaka</name>
    <dbReference type="NCBI Taxonomy" id="30732"/>
    <lineage>
        <taxon>Eukaryota</taxon>
        <taxon>Metazoa</taxon>
        <taxon>Chordata</taxon>
        <taxon>Craniata</taxon>
        <taxon>Vertebrata</taxon>
        <taxon>Euteleostomi</taxon>
        <taxon>Actinopterygii</taxon>
        <taxon>Neopterygii</taxon>
        <taxon>Teleostei</taxon>
        <taxon>Neoteleostei</taxon>
        <taxon>Acanthomorphata</taxon>
        <taxon>Ovalentaria</taxon>
        <taxon>Atherinomorphae</taxon>
        <taxon>Beloniformes</taxon>
        <taxon>Adrianichthyidae</taxon>
        <taxon>Oryziinae</taxon>
        <taxon>Oryzias</taxon>
    </lineage>
</organism>
<name>A0A3B3BCF2_ORYME</name>
<dbReference type="GeneTree" id="ENSGT00940000165527"/>